<dbReference type="CDD" id="cd00093">
    <property type="entry name" value="HTH_XRE"/>
    <property type="match status" value="1"/>
</dbReference>
<dbReference type="RefSeq" id="WP_117502238.1">
    <property type="nucleotide sequence ID" value="NZ_JAQCOL010000009.1"/>
</dbReference>
<evidence type="ECO:0000313" key="1">
    <source>
        <dbReference type="EMBL" id="RGY76592.1"/>
    </source>
</evidence>
<dbReference type="InterPro" id="IPR001387">
    <property type="entry name" value="Cro/C1-type_HTH"/>
</dbReference>
<proteinExistence type="predicted"/>
<gene>
    <name evidence="1" type="ORF">DXA22_06265</name>
</gene>
<comment type="caution">
    <text evidence="1">The sequence shown here is derived from an EMBL/GenBank/DDBJ whole genome shotgun (WGS) entry which is preliminary data.</text>
</comment>
<protein>
    <submittedName>
        <fullName evidence="1">XRE family transcriptional regulator</fullName>
    </submittedName>
</protein>
<accession>A0A413KCG6</accession>
<organism evidence="1 2">
    <name type="scientific">Bifidobacterium pseudocatenulatum</name>
    <dbReference type="NCBI Taxonomy" id="28026"/>
    <lineage>
        <taxon>Bacteria</taxon>
        <taxon>Bacillati</taxon>
        <taxon>Actinomycetota</taxon>
        <taxon>Actinomycetes</taxon>
        <taxon>Bifidobacteriales</taxon>
        <taxon>Bifidobacteriaceae</taxon>
        <taxon>Bifidobacterium</taxon>
    </lineage>
</organism>
<evidence type="ECO:0000313" key="2">
    <source>
        <dbReference type="Proteomes" id="UP000284163"/>
    </source>
</evidence>
<sequence>MTKLSDAVNASNLDFHELARRSNVSEKRLNGYLSGRHPFNQAPLEDAVAIANALGGRIEDYMEDAAEDGEAEKLDDRLRLQLFLDSVDEYELIMKNVGRPQAVTIGGSGEKTKKRYSQLIIEGMLLRKYYSSDEVQLAKVIDSFRRLIPDDASPDVLHTVDLLEKDTPSQGNKSQIVFSNADGSYSSGVDLLFDVLYGITLHGDPDRLQRLARWPITAQCLALYESNVERRKGVVTVRQYIDLAIKDGLFALD</sequence>
<reference evidence="1 2" key="1">
    <citation type="submission" date="2018-08" db="EMBL/GenBank/DDBJ databases">
        <title>A genome reference for cultivated species of the human gut microbiota.</title>
        <authorList>
            <person name="Zou Y."/>
            <person name="Xue W."/>
            <person name="Luo G."/>
        </authorList>
    </citation>
    <scope>NUCLEOTIDE SEQUENCE [LARGE SCALE GENOMIC DNA]</scope>
    <source>
        <strain evidence="1 2">CF01-1</strain>
    </source>
</reference>
<dbReference type="AlphaFoldDB" id="A0A413KCG6"/>
<dbReference type="EMBL" id="QSDK01000007">
    <property type="protein sequence ID" value="RGY76592.1"/>
    <property type="molecule type" value="Genomic_DNA"/>
</dbReference>
<dbReference type="Proteomes" id="UP000284163">
    <property type="component" value="Unassembled WGS sequence"/>
</dbReference>
<name>A0A413KCG6_BIFPS</name>